<evidence type="ECO:0000259" key="12">
    <source>
        <dbReference type="Pfam" id="PF02983"/>
    </source>
</evidence>
<dbReference type="SUPFAM" id="SSF50494">
    <property type="entry name" value="Trypsin-like serine proteases"/>
    <property type="match status" value="1"/>
</dbReference>
<dbReference type="Proteomes" id="UP000194218">
    <property type="component" value="Chromosome"/>
</dbReference>
<dbReference type="Pfam" id="PF02983">
    <property type="entry name" value="Pro_Al_protease"/>
    <property type="match status" value="1"/>
</dbReference>
<feature type="disulfide bond" evidence="9">
    <location>
        <begin position="308"/>
        <end position="335"/>
    </location>
</feature>
<name>A0A1W7D4I0_9ACTN</name>
<keyword evidence="2 13" id="KW-0645">Protease</keyword>
<dbReference type="GO" id="GO:0004252">
    <property type="term" value="F:serine-type endopeptidase activity"/>
    <property type="evidence" value="ECO:0007669"/>
    <property type="project" value="InterPro"/>
</dbReference>
<feature type="active site" description="Charge relay system" evidence="8">
    <location>
        <position position="204"/>
    </location>
</feature>
<evidence type="ECO:0000256" key="7">
    <source>
        <dbReference type="ARBA" id="ARBA00023157"/>
    </source>
</evidence>
<dbReference type="Pfam" id="PF00089">
    <property type="entry name" value="Trypsin"/>
    <property type="match status" value="1"/>
</dbReference>
<feature type="active site" description="Charge relay system" evidence="8">
    <location>
        <position position="314"/>
    </location>
</feature>
<dbReference type="PRINTS" id="PR00861">
    <property type="entry name" value="ALYTICPTASE"/>
</dbReference>
<evidence type="ECO:0000256" key="8">
    <source>
        <dbReference type="PIRSR" id="PIRSR001134-1"/>
    </source>
</evidence>
<evidence type="ECO:0000256" key="5">
    <source>
        <dbReference type="ARBA" id="ARBA00022825"/>
    </source>
</evidence>
<organism evidence="13 14">
    <name type="scientific">Streptomyces marincola</name>
    <dbReference type="NCBI Taxonomy" id="2878388"/>
    <lineage>
        <taxon>Bacteria</taxon>
        <taxon>Bacillati</taxon>
        <taxon>Actinomycetota</taxon>
        <taxon>Actinomycetes</taxon>
        <taxon>Kitasatosporales</taxon>
        <taxon>Streptomycetaceae</taxon>
        <taxon>Streptomyces</taxon>
    </lineage>
</organism>
<dbReference type="PIRSF" id="PIRSF001134">
    <property type="entry name" value="Streptogrisin"/>
    <property type="match status" value="1"/>
</dbReference>
<feature type="chain" id="PRO_5039383930" evidence="10">
    <location>
        <begin position="34"/>
        <end position="358"/>
    </location>
</feature>
<comment type="similarity">
    <text evidence="1">Belongs to the peptidase S1 family.</text>
</comment>
<dbReference type="InterPro" id="IPR001316">
    <property type="entry name" value="Pept_S1A_streptogrisin"/>
</dbReference>
<proteinExistence type="inferred from homology"/>
<dbReference type="OrthoDB" id="8781117at2"/>
<evidence type="ECO:0000259" key="11">
    <source>
        <dbReference type="Pfam" id="PF00089"/>
    </source>
</evidence>
<keyword evidence="14" id="KW-1185">Reference proteome</keyword>
<dbReference type="KEGG" id="smao:CAG99_23985"/>
<dbReference type="GO" id="GO:0005576">
    <property type="term" value="C:extracellular region"/>
    <property type="evidence" value="ECO:0007669"/>
    <property type="project" value="InterPro"/>
</dbReference>
<dbReference type="EMBL" id="CP021121">
    <property type="protein sequence ID" value="ARQ71480.1"/>
    <property type="molecule type" value="Genomic_DNA"/>
</dbReference>
<feature type="domain" description="Peptidase S1A alpha-lytic prodomain" evidence="12">
    <location>
        <begin position="101"/>
        <end position="147"/>
    </location>
</feature>
<evidence type="ECO:0000313" key="14">
    <source>
        <dbReference type="Proteomes" id="UP000194218"/>
    </source>
</evidence>
<dbReference type="Gene3D" id="2.40.10.10">
    <property type="entry name" value="Trypsin-like serine proteases"/>
    <property type="match status" value="2"/>
</dbReference>
<dbReference type="RefSeq" id="WP_086161321.1">
    <property type="nucleotide sequence ID" value="NZ_CP021121.1"/>
</dbReference>
<dbReference type="InterPro" id="IPR009003">
    <property type="entry name" value="Peptidase_S1_PA"/>
</dbReference>
<evidence type="ECO:0000256" key="6">
    <source>
        <dbReference type="ARBA" id="ARBA00023145"/>
    </source>
</evidence>
<dbReference type="InterPro" id="IPR004236">
    <property type="entry name" value="Pept_S1_alpha_lytic"/>
</dbReference>
<dbReference type="InterPro" id="IPR001254">
    <property type="entry name" value="Trypsin_dom"/>
</dbReference>
<dbReference type="InterPro" id="IPR043504">
    <property type="entry name" value="Peptidase_S1_PA_chymotrypsin"/>
</dbReference>
<feature type="signal peptide" evidence="10">
    <location>
        <begin position="1"/>
        <end position="33"/>
    </location>
</feature>
<protein>
    <submittedName>
        <fullName evidence="13">Serine protease</fullName>
    </submittedName>
</protein>
<accession>A0A1W7D4I0</accession>
<keyword evidence="7 9" id="KW-1015">Disulfide bond</keyword>
<evidence type="ECO:0000313" key="13">
    <source>
        <dbReference type="EMBL" id="ARQ71480.1"/>
    </source>
</evidence>
<gene>
    <name evidence="13" type="ORF">CAG99_23985</name>
</gene>
<keyword evidence="6" id="KW-0865">Zymogen</keyword>
<evidence type="ECO:0000256" key="9">
    <source>
        <dbReference type="PIRSR" id="PIRSR001134-2"/>
    </source>
</evidence>
<evidence type="ECO:0000256" key="4">
    <source>
        <dbReference type="ARBA" id="ARBA00022801"/>
    </source>
</evidence>
<dbReference type="AlphaFoldDB" id="A0A1W7D4I0"/>
<reference evidence="13 14" key="1">
    <citation type="submission" date="2017-05" db="EMBL/GenBank/DDBJ databases">
        <title>Complete genome sequence of Streptomyces sp. SCSIO 03032 revealed the diverse biosynthetic pathways for its bioactive secondary metabolites.</title>
        <authorList>
            <person name="Ma L."/>
            <person name="Zhu Y."/>
            <person name="Zhang W."/>
            <person name="Zhang G."/>
            <person name="Tian X."/>
            <person name="Zhang S."/>
            <person name="Zhang C."/>
        </authorList>
    </citation>
    <scope>NUCLEOTIDE SEQUENCE [LARGE SCALE GENOMIC DNA]</scope>
    <source>
        <strain evidence="13 14">SCSIO 03032</strain>
    </source>
</reference>
<feature type="active site" description="Charge relay system" evidence="8">
    <location>
        <position position="233"/>
    </location>
</feature>
<feature type="domain" description="Peptidase S1" evidence="11">
    <location>
        <begin position="194"/>
        <end position="350"/>
    </location>
</feature>
<feature type="disulfide bond" evidence="9">
    <location>
        <begin position="185"/>
        <end position="205"/>
    </location>
</feature>
<keyword evidence="5" id="KW-0720">Serine protease</keyword>
<evidence type="ECO:0000256" key="1">
    <source>
        <dbReference type="ARBA" id="ARBA00007664"/>
    </source>
</evidence>
<evidence type="ECO:0000256" key="10">
    <source>
        <dbReference type="SAM" id="SignalP"/>
    </source>
</evidence>
<dbReference type="CDD" id="cd21112">
    <property type="entry name" value="alphaLP-like"/>
    <property type="match status" value="1"/>
</dbReference>
<dbReference type="PROSITE" id="PS51318">
    <property type="entry name" value="TAT"/>
    <property type="match status" value="1"/>
</dbReference>
<keyword evidence="4" id="KW-0378">Hydrolase</keyword>
<dbReference type="InterPro" id="IPR006311">
    <property type="entry name" value="TAT_signal"/>
</dbReference>
<evidence type="ECO:0000256" key="2">
    <source>
        <dbReference type="ARBA" id="ARBA00022670"/>
    </source>
</evidence>
<sequence length="358" mass="35514">MTHRRTSHRRLLAAATGLAALLAGSLAVTQANAAPAAPAAPDVLSSAEAGELAGSLTDRLGDEAAGAFYDAETKALVVNVLDETAAGTVRDAGAQARVVEHSSATLAEVRAQVEEFAVPGTAWSVDPVGNTVRVTVDSTVTGAALESVRDSVEALDGLATLEQRPGEFAPFIAGGDAIHSSGARCSLGFNVTVGDQPGFLTAGHCGSTGSTWSDSPGGDPIGTMAESVFPGGDYALVEYSADVDHPSAVNLYDGGTQEITGAAEATVGQQVQRSGSTTGLHGGEVTAVDVSVSYPQGTVHGTIETSVCAEPGDSGGALFSGSSALGITSGGSGDCTSGGTTFFYPVTDALAAVGATLP</sequence>
<evidence type="ECO:0000256" key="3">
    <source>
        <dbReference type="ARBA" id="ARBA00022729"/>
    </source>
</evidence>
<dbReference type="GO" id="GO:0006508">
    <property type="term" value="P:proteolysis"/>
    <property type="evidence" value="ECO:0007669"/>
    <property type="project" value="UniProtKB-KW"/>
</dbReference>
<keyword evidence="3 10" id="KW-0732">Signal</keyword>